<dbReference type="EMBL" id="JH600068">
    <property type="protein sequence ID" value="EIG53239.1"/>
    <property type="molecule type" value="Genomic_DNA"/>
</dbReference>
<dbReference type="STRING" id="596152.DesU5LDRAFT_1556"/>
<dbReference type="eggNOG" id="COG2853">
    <property type="taxonomic scope" value="Bacteria"/>
</dbReference>
<feature type="chain" id="PRO_5003662954" evidence="4">
    <location>
        <begin position="27"/>
        <end position="298"/>
    </location>
</feature>
<reference evidence="5" key="1">
    <citation type="submission" date="2011-11" db="EMBL/GenBank/DDBJ databases">
        <title>Improved High-Quality Draft sequence of Desulfovibrio sp. U5L.</title>
        <authorList>
            <consortium name="US DOE Joint Genome Institute"/>
            <person name="Lucas S."/>
            <person name="Han J."/>
            <person name="Lapidus A."/>
            <person name="Cheng J.-F."/>
            <person name="Goodwin L."/>
            <person name="Pitluck S."/>
            <person name="Peters L."/>
            <person name="Ovchinnikova G."/>
            <person name="Held B."/>
            <person name="Detter J.C."/>
            <person name="Han C."/>
            <person name="Tapia R."/>
            <person name="Land M."/>
            <person name="Hauser L."/>
            <person name="Kyrpides N."/>
            <person name="Ivanova N."/>
            <person name="Pagani I."/>
            <person name="Gabster J."/>
            <person name="Walker C."/>
            <person name="Stolyar S."/>
            <person name="Stahl D."/>
            <person name="Arkin A."/>
            <person name="Dehal P."/>
            <person name="Hazen T."/>
            <person name="Woyke T."/>
        </authorList>
    </citation>
    <scope>NUCLEOTIDE SEQUENCE [LARGE SCALE GENOMIC DNA]</scope>
    <source>
        <strain evidence="5">U5L</strain>
    </source>
</reference>
<dbReference type="PRINTS" id="PR01805">
    <property type="entry name" value="VACJLIPOPROT"/>
</dbReference>
<evidence type="ECO:0000256" key="1">
    <source>
        <dbReference type="ARBA" id="ARBA00010634"/>
    </source>
</evidence>
<proteinExistence type="inferred from homology"/>
<evidence type="ECO:0000256" key="4">
    <source>
        <dbReference type="SAM" id="SignalP"/>
    </source>
</evidence>
<gene>
    <name evidence="5" type="ORF">DesU5LDRAFT_1556</name>
</gene>
<evidence type="ECO:0000256" key="2">
    <source>
        <dbReference type="ARBA" id="ARBA00022729"/>
    </source>
</evidence>
<dbReference type="GO" id="GO:0016020">
    <property type="term" value="C:membrane"/>
    <property type="evidence" value="ECO:0007669"/>
    <property type="project" value="InterPro"/>
</dbReference>
<keyword evidence="2 4" id="KW-0732">Signal</keyword>
<dbReference type="GO" id="GO:0120010">
    <property type="term" value="P:intermembrane phospholipid transfer"/>
    <property type="evidence" value="ECO:0007669"/>
    <property type="project" value="TreeGrafter"/>
</dbReference>
<feature type="signal peptide" evidence="4">
    <location>
        <begin position="1"/>
        <end position="26"/>
    </location>
</feature>
<feature type="compositionally biased region" description="Low complexity" evidence="3">
    <location>
        <begin position="54"/>
        <end position="72"/>
    </location>
</feature>
<name>I2Q0D3_9BACT</name>
<comment type="similarity">
    <text evidence="1">Belongs to the MlaA family.</text>
</comment>
<dbReference type="OrthoDB" id="9785326at2"/>
<dbReference type="PANTHER" id="PTHR30035:SF3">
    <property type="entry name" value="INTERMEMBRANE PHOSPHOLIPID TRANSPORT SYSTEM LIPOPROTEIN MLAA"/>
    <property type="match status" value="1"/>
</dbReference>
<dbReference type="AlphaFoldDB" id="I2Q0D3"/>
<accession>I2Q0D3</accession>
<dbReference type="PANTHER" id="PTHR30035">
    <property type="entry name" value="LIPOPROTEIN VACJ-RELATED"/>
    <property type="match status" value="1"/>
</dbReference>
<sequence>MTATMPRNLVLILLAVTVLGTSGCNARNQTAKGFDQAAARPAVATAAPAQAPAAPAASMPAPSPAATPAVAPIDDDAPGTYAETPPAPVADPLYHWNKFWFTFNHYFFTGLMRPLSTGYSYVAPRMVRTGLANAYTNFTFPIRFINSLLQLDFTKASREFGRFMLNSTLGIGGLVDVAKSDPNLQPGNEDFGQTLGHYGIGDGFYIVWPLLGPSTLRDTVGLAGDAAANPLTWIFSPFAVYDDGYNPWFWPYVIKASDVFNRLPETLENYDSVVKPAIDPYSAVKDAYIQYRRNAVSQ</sequence>
<feature type="region of interest" description="Disordered" evidence="3">
    <location>
        <begin position="54"/>
        <end position="84"/>
    </location>
</feature>
<evidence type="ECO:0000313" key="5">
    <source>
        <dbReference type="EMBL" id="EIG53239.1"/>
    </source>
</evidence>
<dbReference type="Pfam" id="PF04333">
    <property type="entry name" value="MlaA"/>
    <property type="match status" value="1"/>
</dbReference>
<protein>
    <submittedName>
        <fullName evidence="5">Surface lipoprotein</fullName>
    </submittedName>
</protein>
<evidence type="ECO:0000256" key="3">
    <source>
        <dbReference type="SAM" id="MobiDB-lite"/>
    </source>
</evidence>
<dbReference type="InterPro" id="IPR007428">
    <property type="entry name" value="MlaA"/>
</dbReference>
<dbReference type="HOGENOM" id="CLU_059326_2_1_7"/>
<keyword evidence="5" id="KW-0449">Lipoprotein</keyword>
<organism evidence="5">
    <name type="scientific">Desulfovibrio sp. U5L</name>
    <dbReference type="NCBI Taxonomy" id="596152"/>
    <lineage>
        <taxon>Bacteria</taxon>
        <taxon>Pseudomonadati</taxon>
        <taxon>Thermodesulfobacteriota</taxon>
        <taxon>Desulfovibrionia</taxon>
        <taxon>Desulfovibrionales</taxon>
        <taxon>Desulfovibrionaceae</taxon>
        <taxon>Desulfovibrio</taxon>
    </lineage>
</organism>
<dbReference type="PROSITE" id="PS51257">
    <property type="entry name" value="PROKAR_LIPOPROTEIN"/>
    <property type="match status" value="1"/>
</dbReference>